<feature type="coiled-coil region" evidence="7">
    <location>
        <begin position="562"/>
        <end position="596"/>
    </location>
</feature>
<evidence type="ECO:0000256" key="6">
    <source>
        <dbReference type="RuleBase" id="RU000394"/>
    </source>
</evidence>
<reference evidence="10 11" key="1">
    <citation type="journal article" date="2018" name="Evol. Lett.">
        <title>Horizontal gene cluster transfer increased hallucinogenic mushroom diversity.</title>
        <authorList>
            <person name="Reynolds H.T."/>
            <person name="Vijayakumar V."/>
            <person name="Gluck-Thaler E."/>
            <person name="Korotkin H.B."/>
            <person name="Matheny P.B."/>
            <person name="Slot J.C."/>
        </authorList>
    </citation>
    <scope>NUCLEOTIDE SEQUENCE [LARGE SCALE GENOMIC DNA]</scope>
    <source>
        <strain evidence="10 11">2631</strain>
    </source>
</reference>
<dbReference type="PROSITE" id="PS50067">
    <property type="entry name" value="KINESIN_MOTOR_2"/>
    <property type="match status" value="1"/>
</dbReference>
<keyword evidence="4 5" id="KW-0505">Motor protein</keyword>
<feature type="compositionally biased region" description="Polar residues" evidence="8">
    <location>
        <begin position="1"/>
        <end position="18"/>
    </location>
</feature>
<evidence type="ECO:0000256" key="7">
    <source>
        <dbReference type="SAM" id="Coils"/>
    </source>
</evidence>
<comment type="caution">
    <text evidence="10">The sequence shown here is derived from an EMBL/GenBank/DDBJ whole genome shotgun (WGS) entry which is preliminary data.</text>
</comment>
<organism evidence="10 11">
    <name type="scientific">Psilocybe cyanescens</name>
    <dbReference type="NCBI Taxonomy" id="93625"/>
    <lineage>
        <taxon>Eukaryota</taxon>
        <taxon>Fungi</taxon>
        <taxon>Dikarya</taxon>
        <taxon>Basidiomycota</taxon>
        <taxon>Agaricomycotina</taxon>
        <taxon>Agaricomycetes</taxon>
        <taxon>Agaricomycetidae</taxon>
        <taxon>Agaricales</taxon>
        <taxon>Agaricineae</taxon>
        <taxon>Strophariaceae</taxon>
        <taxon>Psilocybe</taxon>
    </lineage>
</organism>
<feature type="compositionally biased region" description="Low complexity" evidence="8">
    <location>
        <begin position="101"/>
        <end position="113"/>
    </location>
</feature>
<keyword evidence="3 7" id="KW-0175">Coiled coil</keyword>
<dbReference type="GO" id="GO:0000278">
    <property type="term" value="P:mitotic cell cycle"/>
    <property type="evidence" value="ECO:0007669"/>
    <property type="project" value="TreeGrafter"/>
</dbReference>
<dbReference type="GO" id="GO:0003777">
    <property type="term" value="F:microtubule motor activity"/>
    <property type="evidence" value="ECO:0007669"/>
    <property type="project" value="InterPro"/>
</dbReference>
<evidence type="ECO:0000256" key="3">
    <source>
        <dbReference type="ARBA" id="ARBA00023054"/>
    </source>
</evidence>
<evidence type="ECO:0000256" key="1">
    <source>
        <dbReference type="ARBA" id="ARBA00022741"/>
    </source>
</evidence>
<evidence type="ECO:0000313" key="11">
    <source>
        <dbReference type="Proteomes" id="UP000283269"/>
    </source>
</evidence>
<dbReference type="SUPFAM" id="SSF52540">
    <property type="entry name" value="P-loop containing nucleoside triphosphate hydrolases"/>
    <property type="match status" value="1"/>
</dbReference>
<dbReference type="FunCoup" id="A0A409VR66">
    <property type="interactions" value="46"/>
</dbReference>
<dbReference type="InParanoid" id="A0A409VR66"/>
<comment type="similarity">
    <text evidence="5 6">Belongs to the TRAFAC class myosin-kinesin ATPase superfamily. Kinesin family.</text>
</comment>
<feature type="domain" description="Kinesin motor" evidence="9">
    <location>
        <begin position="171"/>
        <end position="560"/>
    </location>
</feature>
<dbReference type="Proteomes" id="UP000283269">
    <property type="component" value="Unassembled WGS sequence"/>
</dbReference>
<dbReference type="PRINTS" id="PR00380">
    <property type="entry name" value="KINESINHEAVY"/>
</dbReference>
<feature type="region of interest" description="Disordered" evidence="8">
    <location>
        <begin position="385"/>
        <end position="454"/>
    </location>
</feature>
<feature type="region of interest" description="Disordered" evidence="8">
    <location>
        <begin position="1"/>
        <end position="128"/>
    </location>
</feature>
<evidence type="ECO:0000256" key="4">
    <source>
        <dbReference type="ARBA" id="ARBA00023175"/>
    </source>
</evidence>
<dbReference type="STRING" id="93625.A0A409VR66"/>
<dbReference type="InterPro" id="IPR019821">
    <property type="entry name" value="Kinesin_motor_CS"/>
</dbReference>
<dbReference type="InterPro" id="IPR027640">
    <property type="entry name" value="Kinesin-like_fam"/>
</dbReference>
<feature type="binding site" evidence="5">
    <location>
        <begin position="257"/>
        <end position="264"/>
    </location>
    <ligand>
        <name>ATP</name>
        <dbReference type="ChEBI" id="CHEBI:30616"/>
    </ligand>
</feature>
<dbReference type="PANTHER" id="PTHR47968">
    <property type="entry name" value="CENTROMERE PROTEIN E"/>
    <property type="match status" value="1"/>
</dbReference>
<dbReference type="OrthoDB" id="3176171at2759"/>
<dbReference type="InterPro" id="IPR027417">
    <property type="entry name" value="P-loop_NTPase"/>
</dbReference>
<evidence type="ECO:0000256" key="5">
    <source>
        <dbReference type="PROSITE-ProRule" id="PRU00283"/>
    </source>
</evidence>
<dbReference type="Pfam" id="PF00225">
    <property type="entry name" value="Kinesin"/>
    <property type="match status" value="2"/>
</dbReference>
<accession>A0A409VR66</accession>
<dbReference type="PANTHER" id="PTHR47968:SF75">
    <property type="entry name" value="CENTROMERE-ASSOCIATED PROTEIN E"/>
    <property type="match status" value="1"/>
</dbReference>
<evidence type="ECO:0000313" key="10">
    <source>
        <dbReference type="EMBL" id="PPQ68785.1"/>
    </source>
</evidence>
<keyword evidence="2 5" id="KW-0067">ATP-binding</keyword>
<protein>
    <recommendedName>
        <fullName evidence="6">Kinesin-like protein</fullName>
    </recommendedName>
</protein>
<keyword evidence="11" id="KW-1185">Reference proteome</keyword>
<dbReference type="Gene3D" id="3.40.850.10">
    <property type="entry name" value="Kinesin motor domain"/>
    <property type="match status" value="1"/>
</dbReference>
<dbReference type="GO" id="GO:0007018">
    <property type="term" value="P:microtubule-based movement"/>
    <property type="evidence" value="ECO:0007669"/>
    <property type="project" value="InterPro"/>
</dbReference>
<dbReference type="PROSITE" id="PS00411">
    <property type="entry name" value="KINESIN_MOTOR_1"/>
    <property type="match status" value="1"/>
</dbReference>
<dbReference type="InterPro" id="IPR001752">
    <property type="entry name" value="Kinesin_motor_dom"/>
</dbReference>
<proteinExistence type="inferred from homology"/>
<keyword evidence="6" id="KW-0493">Microtubule</keyword>
<gene>
    <name evidence="10" type="ORF">CVT25_008863</name>
</gene>
<dbReference type="SMART" id="SM00129">
    <property type="entry name" value="KISc"/>
    <property type="match status" value="1"/>
</dbReference>
<name>A0A409VR66_PSICY</name>
<dbReference type="AlphaFoldDB" id="A0A409VR66"/>
<dbReference type="GO" id="GO:0005524">
    <property type="term" value="F:ATP binding"/>
    <property type="evidence" value="ECO:0007669"/>
    <property type="project" value="UniProtKB-UniRule"/>
</dbReference>
<evidence type="ECO:0000259" key="9">
    <source>
        <dbReference type="PROSITE" id="PS50067"/>
    </source>
</evidence>
<dbReference type="InterPro" id="IPR036961">
    <property type="entry name" value="Kinesin_motor_dom_sf"/>
</dbReference>
<evidence type="ECO:0000256" key="8">
    <source>
        <dbReference type="SAM" id="MobiDB-lite"/>
    </source>
</evidence>
<feature type="compositionally biased region" description="Polar residues" evidence="8">
    <location>
        <begin position="46"/>
        <end position="61"/>
    </location>
</feature>
<sequence>MSRNGTVPSTPIRTSRMTPFTPKRSLSVQSNASSTSSASTTADQQLNARLSRANQPVLLNSTHKKYKAPLSVESRSKSASLKPRTPLTPVPGTPTKKDGTPSRPRTPNTPRSRSGAESPYLMPSTSEMDVSNVDPEQVLVDSQTVEAGDVSGEIDEAWLKAAELNHGKEDKVMVSIRIRPSDSTSAWIPTPGTNSLKLDPSFSKHATSSSSSTSSNLPFNFDAVLTGTLNKPVYTTVARSHVQAAMEGYNAVIFAYGQTASGKTFTLSGDESEPGIIPRAMRDVFGFIKRTPEREYLLRCSYLEIYNETVIDLLAPPMMAKANQVQIQGGAGGEVILTPLREEVVTSLKGVKDVLKRGEGNRRTACTDWNERSSRSHSVFRLVVESRERGVSGSSEDDDDEEPSTPASAVNGRQTPGFTGRQTPGLGGRQTPGPNGRQTPGLGGPRLQARGGRSVQTSVLSLIDLAGSEKATSDKERTREGKYINTSLLTLGTVIGTLADNAAKNKADHVPYRNSKLTRMLQPSLSGNARISVICTINPDAGAVSESMSTLLFAKRIKNVQLNAKKKEVVDTDALIERYRKEIEELKARLAEREAEVPVRSRRLSAREQIDETRAMRDLNGRIQQLTKLILTSATVEEGKVDDNDDEERPASPVKIDFDMSPYQLQQELLAARLQIESQANQILSLETSLLARPPLPADASENEKDKLIAEQTKTIRELEIVIRGYEENLGEPLRKVKEDVEKEWIEKLEEEQKKSEKSEKWADELVKALEKEKKARQTLEEERRALATFVTRFDSLGLGQSIPPTKLKMPTPGGAMATYTERRQSRSFSARLPRISDVTITRDMTGNSESSPMRLDRASARAQPSLFDQDMLEELGGVADVSFDEMEVERQLLETSIYITQPQLGSTGADKLFGGVDKGGAVKGREVFGDKENILPQFL</sequence>
<feature type="compositionally biased region" description="Low complexity" evidence="8">
    <location>
        <begin position="25"/>
        <end position="45"/>
    </location>
</feature>
<evidence type="ECO:0000256" key="2">
    <source>
        <dbReference type="ARBA" id="ARBA00022840"/>
    </source>
</evidence>
<keyword evidence="1 5" id="KW-0547">Nucleotide-binding</keyword>
<dbReference type="GO" id="GO:0005874">
    <property type="term" value="C:microtubule"/>
    <property type="evidence" value="ECO:0007669"/>
    <property type="project" value="UniProtKB-KW"/>
</dbReference>
<dbReference type="EMBL" id="NHYD01003949">
    <property type="protein sequence ID" value="PPQ68785.1"/>
    <property type="molecule type" value="Genomic_DNA"/>
</dbReference>
<feature type="compositionally biased region" description="Polar residues" evidence="8">
    <location>
        <begin position="405"/>
        <end position="422"/>
    </location>
</feature>
<dbReference type="GO" id="GO:0008017">
    <property type="term" value="F:microtubule binding"/>
    <property type="evidence" value="ECO:0007669"/>
    <property type="project" value="InterPro"/>
</dbReference>